<keyword evidence="2" id="KW-1185">Reference proteome</keyword>
<dbReference type="Proteomes" id="UP000031036">
    <property type="component" value="Unassembled WGS sequence"/>
</dbReference>
<comment type="caution">
    <text evidence="1">The sequence shown here is derived from an EMBL/GenBank/DDBJ whole genome shotgun (WGS) entry which is preliminary data.</text>
</comment>
<sequence length="105" mass="12399">MFDCECCAKPPNKNPYTLTTTIDYHHHHHQTSSYTRKNDTRASPRSLIRPSKNFLVIKILVIIGFKRLIRYLVFEHFLCIIRVLFLVPCCNLYQYSQASKNCSIY</sequence>
<dbReference type="AlphaFoldDB" id="A0A0B2VEM3"/>
<evidence type="ECO:0000313" key="2">
    <source>
        <dbReference type="Proteomes" id="UP000031036"/>
    </source>
</evidence>
<accession>A0A0B2VEM3</accession>
<reference evidence="1 2" key="1">
    <citation type="submission" date="2014-11" db="EMBL/GenBank/DDBJ databases">
        <title>Genetic blueprint of the zoonotic pathogen Toxocara canis.</title>
        <authorList>
            <person name="Zhu X.-Q."/>
            <person name="Korhonen P.K."/>
            <person name="Cai H."/>
            <person name="Young N.D."/>
            <person name="Nejsum P."/>
            <person name="von Samson-Himmelstjerna G."/>
            <person name="Boag P.R."/>
            <person name="Tan P."/>
            <person name="Li Q."/>
            <person name="Min J."/>
            <person name="Yang Y."/>
            <person name="Wang X."/>
            <person name="Fang X."/>
            <person name="Hall R.S."/>
            <person name="Hofmann A."/>
            <person name="Sternberg P.W."/>
            <person name="Jex A.R."/>
            <person name="Gasser R.B."/>
        </authorList>
    </citation>
    <scope>NUCLEOTIDE SEQUENCE [LARGE SCALE GENOMIC DNA]</scope>
    <source>
        <strain evidence="1">PN_DK_2014</strain>
    </source>
</reference>
<name>A0A0B2VEM3_TOXCA</name>
<proteinExistence type="predicted"/>
<dbReference type="EMBL" id="JPKZ01001912">
    <property type="protein sequence ID" value="KHN79460.1"/>
    <property type="molecule type" value="Genomic_DNA"/>
</dbReference>
<organism evidence="1 2">
    <name type="scientific">Toxocara canis</name>
    <name type="common">Canine roundworm</name>
    <dbReference type="NCBI Taxonomy" id="6265"/>
    <lineage>
        <taxon>Eukaryota</taxon>
        <taxon>Metazoa</taxon>
        <taxon>Ecdysozoa</taxon>
        <taxon>Nematoda</taxon>
        <taxon>Chromadorea</taxon>
        <taxon>Rhabditida</taxon>
        <taxon>Spirurina</taxon>
        <taxon>Ascaridomorpha</taxon>
        <taxon>Ascaridoidea</taxon>
        <taxon>Toxocaridae</taxon>
        <taxon>Toxocara</taxon>
    </lineage>
</organism>
<evidence type="ECO:0000313" key="1">
    <source>
        <dbReference type="EMBL" id="KHN79460.1"/>
    </source>
</evidence>
<protein>
    <submittedName>
        <fullName evidence="1">Uncharacterized protein</fullName>
    </submittedName>
</protein>
<gene>
    <name evidence="1" type="ORF">Tcan_04718</name>
</gene>